<name>E0VA25_PEDHC</name>
<feature type="compositionally biased region" description="Polar residues" evidence="1">
    <location>
        <begin position="196"/>
        <end position="205"/>
    </location>
</feature>
<reference evidence="2" key="1">
    <citation type="submission" date="2007-04" db="EMBL/GenBank/DDBJ databases">
        <title>Annotation of Pediculus humanus corporis strain USDA.</title>
        <authorList>
            <person name="Kirkness E."/>
            <person name="Hannick L."/>
            <person name="Hass B."/>
            <person name="Bruggner R."/>
            <person name="Lawson D."/>
            <person name="Bidwell S."/>
            <person name="Joardar V."/>
            <person name="Caler E."/>
            <person name="Walenz B."/>
            <person name="Inman J."/>
            <person name="Schobel S."/>
            <person name="Galinsky K."/>
            <person name="Amedeo P."/>
            <person name="Strausberg R."/>
        </authorList>
    </citation>
    <scope>NUCLEOTIDE SEQUENCE</scope>
    <source>
        <strain evidence="2">USDA</strain>
    </source>
</reference>
<feature type="compositionally biased region" description="Basic and acidic residues" evidence="1">
    <location>
        <begin position="176"/>
        <end position="195"/>
    </location>
</feature>
<accession>E0VA25</accession>
<feature type="region of interest" description="Disordered" evidence="1">
    <location>
        <begin position="289"/>
        <end position="362"/>
    </location>
</feature>
<dbReference type="VEuPathDB" id="VectorBase:PHUM025760"/>
<dbReference type="EnsemblMetazoa" id="PHUM025760-RA">
    <property type="protein sequence ID" value="PHUM025760-PA"/>
    <property type="gene ID" value="PHUM025760"/>
</dbReference>
<dbReference type="EMBL" id="DS235004">
    <property type="protein sequence ID" value="EEB10231.1"/>
    <property type="molecule type" value="Genomic_DNA"/>
</dbReference>
<reference evidence="3" key="3">
    <citation type="submission" date="2021-02" db="UniProtKB">
        <authorList>
            <consortium name="EnsemblMetazoa"/>
        </authorList>
    </citation>
    <scope>IDENTIFICATION</scope>
    <source>
        <strain evidence="3">USDA</strain>
    </source>
</reference>
<dbReference type="AlphaFoldDB" id="E0VA25"/>
<sequence length="1220" mass="139482">MIQNKGRYSPIFRSYEEELEHRLEHNPSPTESELLQDLEHDFDDDDELIDKYNKERICFLERSASFNSDRNGQQGAFVRYPNKPKRSSSFCAGTNRSIGEKNLSRFKKGDFNNFVNEKKLNGEECVKKSKKLMRCRSFEGQIDTTSESEDYLDVKARKKFSDFKKREKRKVKSKDKKVPEKVKLNSGEKAKETPSPRKTFNSVQTKESKDSEPIKNFEKKLKVQTIPKPSTRTKLSSPTTRKIIPVKSEEPLPSVQTTSLYVVPNISEHNRKETETKLDRFKTTITLPVLESEEEKTESLSEGKQLVENNNNNNNKESDVKQTINDKEVLNDNKVETSNESVKKELKEKEEEEKEEENKLNGEKVYENKVNVFHRKNNNTQNAKKGALQKLYEEGLKKIQERHSSESGTEDKVCNDLEPDNPFKNDQDVLALTNYVVKRPQTLKIKVGFESPAIGQDLDTPPNLANTSEKTLPYYLKSQESKVLRPSKGLERENPFLSEFQKTCSIGRCENNIEYEKYVEFGKNLVKPSTIDKNTEKILQEAEVERRIIEGQLEKLDSNQEDLEKPPTKKSLKKLDLSRKVKIPKPDYSNEIREEVEPITPDTDQSEIEEILETFSKELKNADVNEILSGDESRQKRSTPSLRETAFLSSPPVKCDQMSQNKKEFLSLKPSSLPAPVAKTRDQVIRTSMLRKEARPNSLPLRSSNGLPNTSLTLENYVERRKMNYPPSGRVSAPLFKEYQSPSYMSGRSSVPVDHERNLIFEGRGRSLSRNRTRSDIENIYNGNFQRNQIRTRSLTREAYKGACYPEPKNVVVQRQINESNIPKPVNRRILPPGSIQMQQRNCQSPSLKNQDVIDSSKYSASEIEAVFWERLRQKKIKESLREQELLQKTDNNNTGNFVRNSSERNTIGPIYQRDQNVKDRREQNGGMIIQNQLKGSQDSVKKSSENFTDSQNDLGGGGGKRKKDGEKGFSISKIPFFRRRSKSGLKEDSYKRASEDYEDYQGNHVSNSSLSDQDAFNSIKKSSYDQTDNANWNTQKDGQGRMVRPLEKQQSFDFSDVSSSNSPRHATATRPLPPLPKDFDGGYGIILRNKENSNVLLNGKPPSDYGRVVGVVDVHRASPYLDYQNKPMSPSRNMGIIHENELYGNAKPPRGSDTNFFTTTKYVLKSQTLSDTESGSEAGEIQKILHGVDIRPYSGEIEGMSLLILCSKMLLVGYRSPYA</sequence>
<dbReference type="EMBL" id="AAZO01000311">
    <property type="status" value="NOT_ANNOTATED_CDS"/>
    <property type="molecule type" value="Genomic_DNA"/>
</dbReference>
<feature type="region of interest" description="Disordered" evidence="1">
    <location>
        <begin position="888"/>
        <end position="969"/>
    </location>
</feature>
<protein>
    <submittedName>
        <fullName evidence="2 3">Uncharacterized protein</fullName>
    </submittedName>
</protein>
<dbReference type="CTD" id="8238850"/>
<feature type="region of interest" description="Disordered" evidence="1">
    <location>
        <begin position="164"/>
        <end position="253"/>
    </location>
</feature>
<reference evidence="2" key="2">
    <citation type="submission" date="2007-04" db="EMBL/GenBank/DDBJ databases">
        <title>The genome of the human body louse.</title>
        <authorList>
            <consortium name="The Human Body Louse Genome Consortium"/>
            <person name="Kirkness E."/>
            <person name="Walenz B."/>
            <person name="Hass B."/>
            <person name="Bruggner R."/>
            <person name="Strausberg R."/>
        </authorList>
    </citation>
    <scope>NUCLEOTIDE SEQUENCE</scope>
    <source>
        <strain evidence="2">USDA</strain>
    </source>
</reference>
<feature type="compositionally biased region" description="Basic and acidic residues" evidence="1">
    <location>
        <begin position="206"/>
        <end position="221"/>
    </location>
</feature>
<feature type="region of interest" description="Disordered" evidence="1">
    <location>
        <begin position="1022"/>
        <end position="1076"/>
    </location>
</feature>
<proteinExistence type="predicted"/>
<dbReference type="GeneID" id="8238850"/>
<dbReference type="Proteomes" id="UP000009046">
    <property type="component" value="Unassembled WGS sequence"/>
</dbReference>
<evidence type="ECO:0000313" key="4">
    <source>
        <dbReference type="Proteomes" id="UP000009046"/>
    </source>
</evidence>
<keyword evidence="4" id="KW-1185">Reference proteome</keyword>
<evidence type="ECO:0000313" key="3">
    <source>
        <dbReference type="EnsemblMetazoa" id="PHUM025760-PA"/>
    </source>
</evidence>
<feature type="compositionally biased region" description="Polar residues" evidence="1">
    <location>
        <begin position="227"/>
        <end position="240"/>
    </location>
</feature>
<feature type="compositionally biased region" description="Polar residues" evidence="1">
    <location>
        <begin position="930"/>
        <end position="939"/>
    </location>
</feature>
<dbReference type="RefSeq" id="XP_002422969.1">
    <property type="nucleotide sequence ID" value="XM_002422924.1"/>
</dbReference>
<feature type="compositionally biased region" description="Basic residues" evidence="1">
    <location>
        <begin position="166"/>
        <end position="175"/>
    </location>
</feature>
<feature type="compositionally biased region" description="Basic and acidic residues" evidence="1">
    <location>
        <begin position="316"/>
        <end position="349"/>
    </location>
</feature>
<evidence type="ECO:0000313" key="2">
    <source>
        <dbReference type="EMBL" id="EEB10231.1"/>
    </source>
</evidence>
<evidence type="ECO:0000256" key="1">
    <source>
        <dbReference type="SAM" id="MobiDB-lite"/>
    </source>
</evidence>
<dbReference type="HOGENOM" id="CLU_268776_0_0_1"/>
<dbReference type="KEGG" id="phu:Phum_PHUM025760"/>
<gene>
    <name evidence="3" type="primary">8238850</name>
    <name evidence="2" type="ORF">Phum_PHUM025760</name>
</gene>
<feature type="compositionally biased region" description="Polar residues" evidence="1">
    <location>
        <begin position="889"/>
        <end position="906"/>
    </location>
</feature>
<feature type="compositionally biased region" description="Polar residues" evidence="1">
    <location>
        <begin position="1022"/>
        <end position="1038"/>
    </location>
</feature>
<organism>
    <name type="scientific">Pediculus humanus subsp. corporis</name>
    <name type="common">Body louse</name>
    <dbReference type="NCBI Taxonomy" id="121224"/>
    <lineage>
        <taxon>Eukaryota</taxon>
        <taxon>Metazoa</taxon>
        <taxon>Ecdysozoa</taxon>
        <taxon>Arthropoda</taxon>
        <taxon>Hexapoda</taxon>
        <taxon>Insecta</taxon>
        <taxon>Pterygota</taxon>
        <taxon>Neoptera</taxon>
        <taxon>Paraneoptera</taxon>
        <taxon>Psocodea</taxon>
        <taxon>Troctomorpha</taxon>
        <taxon>Phthiraptera</taxon>
        <taxon>Anoplura</taxon>
        <taxon>Pediculidae</taxon>
        <taxon>Pediculus</taxon>
    </lineage>
</organism>
<dbReference type="InParanoid" id="E0VA25"/>
<feature type="region of interest" description="Disordered" evidence="1">
    <location>
        <begin position="627"/>
        <end position="656"/>
    </location>
</feature>
<feature type="compositionally biased region" description="Low complexity" evidence="1">
    <location>
        <begin position="1052"/>
        <end position="1063"/>
    </location>
</feature>